<organism evidence="2 3">
    <name type="scientific">Lachnellula hyalina</name>
    <dbReference type="NCBI Taxonomy" id="1316788"/>
    <lineage>
        <taxon>Eukaryota</taxon>
        <taxon>Fungi</taxon>
        <taxon>Dikarya</taxon>
        <taxon>Ascomycota</taxon>
        <taxon>Pezizomycotina</taxon>
        <taxon>Leotiomycetes</taxon>
        <taxon>Helotiales</taxon>
        <taxon>Lachnaceae</taxon>
        <taxon>Lachnellula</taxon>
    </lineage>
</organism>
<dbReference type="InterPro" id="IPR015915">
    <property type="entry name" value="Kelch-typ_b-propeller"/>
</dbReference>
<keyword evidence="3" id="KW-1185">Reference proteome</keyword>
<dbReference type="Pfam" id="PF24681">
    <property type="entry name" value="Kelch_KLHDC2_KLHL20_DRC7"/>
    <property type="match status" value="1"/>
</dbReference>
<evidence type="ECO:0000313" key="3">
    <source>
        <dbReference type="Proteomes" id="UP000431533"/>
    </source>
</evidence>
<evidence type="ECO:0000313" key="2">
    <source>
        <dbReference type="EMBL" id="TVY22644.1"/>
    </source>
</evidence>
<dbReference type="SMART" id="SM00612">
    <property type="entry name" value="Kelch"/>
    <property type="match status" value="5"/>
</dbReference>
<dbReference type="Proteomes" id="UP000431533">
    <property type="component" value="Unassembled WGS sequence"/>
</dbReference>
<dbReference type="InterPro" id="IPR006652">
    <property type="entry name" value="Kelch_1"/>
</dbReference>
<keyword evidence="1" id="KW-0732">Signal</keyword>
<comment type="caution">
    <text evidence="2">The sequence shown here is derived from an EMBL/GenBank/DDBJ whole genome shotgun (WGS) entry which is preliminary data.</text>
</comment>
<dbReference type="SUPFAM" id="SSF117281">
    <property type="entry name" value="Kelch motif"/>
    <property type="match status" value="2"/>
</dbReference>
<accession>A0A8H8TUC7</accession>
<evidence type="ECO:0000256" key="1">
    <source>
        <dbReference type="SAM" id="SignalP"/>
    </source>
</evidence>
<dbReference type="RefSeq" id="XP_031001432.1">
    <property type="nucleotide sequence ID" value="XM_031153866.1"/>
</dbReference>
<feature type="chain" id="PRO_5034906240" evidence="1">
    <location>
        <begin position="23"/>
        <end position="357"/>
    </location>
</feature>
<reference evidence="2 3" key="1">
    <citation type="submission" date="2018-05" db="EMBL/GenBank/DDBJ databases">
        <title>Genome sequencing and assembly of the regulated plant pathogen Lachnellula willkommii and related sister species for the development of diagnostic species identification markers.</title>
        <authorList>
            <person name="Giroux E."/>
            <person name="Bilodeau G."/>
        </authorList>
    </citation>
    <scope>NUCLEOTIDE SEQUENCE [LARGE SCALE GENOMIC DNA]</scope>
    <source>
        <strain evidence="2 3">CBS 185.66</strain>
    </source>
</reference>
<dbReference type="PANTHER" id="PTHR45632:SF24">
    <property type="entry name" value="GALACTOSE OXIDASE"/>
    <property type="match status" value="1"/>
</dbReference>
<name>A0A8H8TUC7_9HELO</name>
<dbReference type="Gene3D" id="2.120.10.80">
    <property type="entry name" value="Kelch-type beta propeller"/>
    <property type="match status" value="2"/>
</dbReference>
<dbReference type="GeneID" id="41989147"/>
<dbReference type="Pfam" id="PF01344">
    <property type="entry name" value="Kelch_1"/>
    <property type="match status" value="1"/>
</dbReference>
<sequence>MLLLHTISPIFLLTGLISSTATKPLQNSTIVAGSWTAVAPITIEPRQEHSSVKFDNDTIYILGGTYPLTNGGYPTVTTAQRYTISSDTWVIVADLPMPLNHANSAVVNGKIYVLGGLTTTNDTFLWNATRASFEYDPKVNRWTRICDLPAGREIGSAAVAVRGSTIYLAGGQTNLSLIIGAEGTSSLFTSYNVITKQFSFLPDMPEPRDHAGVGLVAEKLYVLGGRAYQQNNTKDTVFSYDFDKGSWSTGLASMPTGRAGCSSGVIGQQIFTFGGEGDQVTTTGVFPQTQAYDTVTDSWTDYLNMDVPRHGTAGVAIGNRVYIAGGGVMSGPRPTNFTSYFQLSAVETLGKRSSDSF</sequence>
<dbReference type="PANTHER" id="PTHR45632">
    <property type="entry name" value="LD33804P"/>
    <property type="match status" value="1"/>
</dbReference>
<feature type="signal peptide" evidence="1">
    <location>
        <begin position="1"/>
        <end position="22"/>
    </location>
</feature>
<protein>
    <submittedName>
        <fullName evidence="2">Kelch-like protein</fullName>
    </submittedName>
</protein>
<dbReference type="EMBL" id="QGMH01000244">
    <property type="protein sequence ID" value="TVY22644.1"/>
    <property type="molecule type" value="Genomic_DNA"/>
</dbReference>
<dbReference type="AlphaFoldDB" id="A0A8H8TUC7"/>
<proteinExistence type="predicted"/>
<gene>
    <name evidence="2" type="primary">terF</name>
    <name evidence="2" type="ORF">LHYA1_G008949</name>
</gene>
<dbReference type="OrthoDB" id="45365at2759"/>